<comment type="caution">
    <text evidence="2">The sequence shown here is derived from an EMBL/GenBank/DDBJ whole genome shotgun (WGS) entry which is preliminary data.</text>
</comment>
<sequence>MKVSTVKSKLILTNVRERLRQWKKSAMRHLRSFCSYRVRRQSLICQPHHELIGGQQSYLAIEETVKPFLDSEQPICNSVARKRGKQLHEDNIHHWVYTILATQEDSEQARQIQKALQNTSVKVFGPWNIRLGSDRMDSWRRILRTSKAVVILVSKALLKDSLLCTCIPEVMADGKNKYLVPMFLEPISEYEVPLWLRPLFMIQGIRMNSLGLKESARKVHT</sequence>
<reference evidence="2 3" key="1">
    <citation type="submission" date="2023-11" db="EMBL/GenBank/DDBJ databases">
        <title>Halocaridina rubra genome assembly.</title>
        <authorList>
            <person name="Smith C."/>
        </authorList>
    </citation>
    <scope>NUCLEOTIDE SEQUENCE [LARGE SCALE GENOMIC DNA]</scope>
    <source>
        <strain evidence="2">EP-1</strain>
        <tissue evidence="2">Whole</tissue>
    </source>
</reference>
<dbReference type="Gene3D" id="3.40.50.10140">
    <property type="entry name" value="Toll/interleukin-1 receptor homology (TIR) domain"/>
    <property type="match status" value="1"/>
</dbReference>
<dbReference type="InterPro" id="IPR035897">
    <property type="entry name" value="Toll_tir_struct_dom_sf"/>
</dbReference>
<protein>
    <recommendedName>
        <fullName evidence="1">TIR domain-containing protein</fullName>
    </recommendedName>
</protein>
<dbReference type="EMBL" id="JAXCGZ010003774">
    <property type="protein sequence ID" value="KAK7083292.1"/>
    <property type="molecule type" value="Genomic_DNA"/>
</dbReference>
<evidence type="ECO:0000259" key="1">
    <source>
        <dbReference type="Pfam" id="PF13676"/>
    </source>
</evidence>
<name>A0AAN8XFD5_HALRR</name>
<evidence type="ECO:0000313" key="3">
    <source>
        <dbReference type="Proteomes" id="UP001381693"/>
    </source>
</evidence>
<gene>
    <name evidence="2" type="ORF">SK128_010003</name>
</gene>
<dbReference type="Proteomes" id="UP001381693">
    <property type="component" value="Unassembled WGS sequence"/>
</dbReference>
<dbReference type="Pfam" id="PF13676">
    <property type="entry name" value="TIR_2"/>
    <property type="match status" value="1"/>
</dbReference>
<evidence type="ECO:0000313" key="2">
    <source>
        <dbReference type="EMBL" id="KAK7083292.1"/>
    </source>
</evidence>
<dbReference type="InterPro" id="IPR000157">
    <property type="entry name" value="TIR_dom"/>
</dbReference>
<accession>A0AAN8XFD5</accession>
<feature type="domain" description="TIR" evidence="1">
    <location>
        <begin position="102"/>
        <end position="200"/>
    </location>
</feature>
<proteinExistence type="predicted"/>
<keyword evidence="3" id="KW-1185">Reference proteome</keyword>
<dbReference type="GO" id="GO:0007165">
    <property type="term" value="P:signal transduction"/>
    <property type="evidence" value="ECO:0007669"/>
    <property type="project" value="InterPro"/>
</dbReference>
<organism evidence="2 3">
    <name type="scientific">Halocaridina rubra</name>
    <name type="common">Hawaiian red shrimp</name>
    <dbReference type="NCBI Taxonomy" id="373956"/>
    <lineage>
        <taxon>Eukaryota</taxon>
        <taxon>Metazoa</taxon>
        <taxon>Ecdysozoa</taxon>
        <taxon>Arthropoda</taxon>
        <taxon>Crustacea</taxon>
        <taxon>Multicrustacea</taxon>
        <taxon>Malacostraca</taxon>
        <taxon>Eumalacostraca</taxon>
        <taxon>Eucarida</taxon>
        <taxon>Decapoda</taxon>
        <taxon>Pleocyemata</taxon>
        <taxon>Caridea</taxon>
        <taxon>Atyoidea</taxon>
        <taxon>Atyidae</taxon>
        <taxon>Halocaridina</taxon>
    </lineage>
</organism>
<dbReference type="SUPFAM" id="SSF52200">
    <property type="entry name" value="Toll/Interleukin receptor TIR domain"/>
    <property type="match status" value="1"/>
</dbReference>
<dbReference type="AlphaFoldDB" id="A0AAN8XFD5"/>